<feature type="transmembrane region" description="Helical" evidence="1">
    <location>
        <begin position="53"/>
        <end position="71"/>
    </location>
</feature>
<feature type="transmembrane region" description="Helical" evidence="1">
    <location>
        <begin position="114"/>
        <end position="133"/>
    </location>
</feature>
<evidence type="ECO:0000256" key="1">
    <source>
        <dbReference type="SAM" id="Phobius"/>
    </source>
</evidence>
<gene>
    <name evidence="2" type="ORF">PLUA15_90004</name>
</gene>
<dbReference type="Proteomes" id="UP000219564">
    <property type="component" value="Unassembled WGS sequence"/>
</dbReference>
<keyword evidence="1" id="KW-0472">Membrane</keyword>
<evidence type="ECO:0000313" key="2">
    <source>
        <dbReference type="EMBL" id="SOB55243.1"/>
    </source>
</evidence>
<reference evidence="2 3" key="1">
    <citation type="submission" date="2017-08" db="EMBL/GenBank/DDBJ databases">
        <authorList>
            <person name="Chaillou S."/>
        </authorList>
    </citation>
    <scope>NUCLEOTIDE SEQUENCE [LARGE SCALE GENOMIC DNA]</scope>
    <source>
        <strain evidence="2 3">MFPA15A1205</strain>
    </source>
</reference>
<feature type="transmembrane region" description="Helical" evidence="1">
    <location>
        <begin position="91"/>
        <end position="108"/>
    </location>
</feature>
<proteinExistence type="predicted"/>
<accession>A0AAX2HE80</accession>
<feature type="transmembrane region" description="Helical" evidence="1">
    <location>
        <begin position="23"/>
        <end position="41"/>
    </location>
</feature>
<sequence length="183" mass="20541">MAQDTALAGVRPVEFHVISIKKFIFMYAITMGWYLIVWFYVQWRQYKRSTGVNVWPAFRSGFGLLYVFSLFSKVQRALVESGRDYEWFPTARAIVLFTAWIVSNATLLMEPEPVLFVLHAGVLALCCWGLAGAQKAINFLHNDLQGKQNQALSLGESVCAVGGGVMWVLLIVTSSLVIDMPIE</sequence>
<comment type="caution">
    <text evidence="2">The sequence shown here is derived from an EMBL/GenBank/DDBJ whole genome shotgun (WGS) entry which is preliminary data.</text>
</comment>
<keyword evidence="1" id="KW-1133">Transmembrane helix</keyword>
<dbReference type="RefSeq" id="WP_047274996.1">
    <property type="nucleotide sequence ID" value="NZ_MLCU01000065.1"/>
</dbReference>
<name>A0AAX2HE80_9PSED</name>
<organism evidence="2 3">
    <name type="scientific">Pseudomonas lundensis</name>
    <dbReference type="NCBI Taxonomy" id="86185"/>
    <lineage>
        <taxon>Bacteria</taxon>
        <taxon>Pseudomonadati</taxon>
        <taxon>Pseudomonadota</taxon>
        <taxon>Gammaproteobacteria</taxon>
        <taxon>Pseudomonadales</taxon>
        <taxon>Pseudomonadaceae</taxon>
        <taxon>Pseudomonas</taxon>
    </lineage>
</organism>
<keyword evidence="1" id="KW-0812">Transmembrane</keyword>
<evidence type="ECO:0000313" key="3">
    <source>
        <dbReference type="Proteomes" id="UP000219564"/>
    </source>
</evidence>
<feature type="transmembrane region" description="Helical" evidence="1">
    <location>
        <begin position="154"/>
        <end position="178"/>
    </location>
</feature>
<dbReference type="AlphaFoldDB" id="A0AAX2HE80"/>
<protein>
    <submittedName>
        <fullName evidence="2">Membrane protein</fullName>
    </submittedName>
</protein>
<dbReference type="EMBL" id="OBKZ01000056">
    <property type="protein sequence ID" value="SOB55243.1"/>
    <property type="molecule type" value="Genomic_DNA"/>
</dbReference>